<accession>A0A9D2I560</accession>
<proteinExistence type="predicted"/>
<name>A0A9D2I560_9FIRM</name>
<dbReference type="Proteomes" id="UP000886858">
    <property type="component" value="Unassembled WGS sequence"/>
</dbReference>
<organism evidence="1 2">
    <name type="scientific">Candidatus Eisenbergiella merdipullorum</name>
    <dbReference type="NCBI Taxonomy" id="2838553"/>
    <lineage>
        <taxon>Bacteria</taxon>
        <taxon>Bacillati</taxon>
        <taxon>Bacillota</taxon>
        <taxon>Clostridia</taxon>
        <taxon>Lachnospirales</taxon>
        <taxon>Lachnospiraceae</taxon>
        <taxon>Eisenbergiella</taxon>
    </lineage>
</organism>
<reference evidence="1" key="2">
    <citation type="submission" date="2021-04" db="EMBL/GenBank/DDBJ databases">
        <authorList>
            <person name="Gilroy R."/>
        </authorList>
    </citation>
    <scope>NUCLEOTIDE SEQUENCE</scope>
    <source>
        <strain evidence="1">CHK179-7159</strain>
    </source>
</reference>
<evidence type="ECO:0000313" key="2">
    <source>
        <dbReference type="Proteomes" id="UP000886858"/>
    </source>
</evidence>
<evidence type="ECO:0000313" key="1">
    <source>
        <dbReference type="EMBL" id="HJA91894.1"/>
    </source>
</evidence>
<sequence length="153" mass="17674">MKFVYDRTQSDIDRVKELNQKYLARTITDEEKAEWASGIKGALNVSDLNRIESNTAQIASFLAVTVQTKTWNYNDIPRASDYLRIRNNVQAVRDAWAALSDTPETPTQPLSTYQKWNDIERILHDVNYVYERTMNSYYYCDTEIYAGEGAGIL</sequence>
<protein>
    <submittedName>
        <fullName evidence="1">Uncharacterized protein</fullName>
    </submittedName>
</protein>
<gene>
    <name evidence="1" type="ORF">H9717_02045</name>
</gene>
<reference evidence="1" key="1">
    <citation type="journal article" date="2021" name="PeerJ">
        <title>Extensive microbial diversity within the chicken gut microbiome revealed by metagenomics and culture.</title>
        <authorList>
            <person name="Gilroy R."/>
            <person name="Ravi A."/>
            <person name="Getino M."/>
            <person name="Pursley I."/>
            <person name="Horton D.L."/>
            <person name="Alikhan N.F."/>
            <person name="Baker D."/>
            <person name="Gharbi K."/>
            <person name="Hall N."/>
            <person name="Watson M."/>
            <person name="Adriaenssens E.M."/>
            <person name="Foster-Nyarko E."/>
            <person name="Jarju S."/>
            <person name="Secka A."/>
            <person name="Antonio M."/>
            <person name="Oren A."/>
            <person name="Chaudhuri R.R."/>
            <person name="La Ragione R."/>
            <person name="Hildebrand F."/>
            <person name="Pallen M.J."/>
        </authorList>
    </citation>
    <scope>NUCLEOTIDE SEQUENCE</scope>
    <source>
        <strain evidence="1">CHK179-7159</strain>
    </source>
</reference>
<comment type="caution">
    <text evidence="1">The sequence shown here is derived from an EMBL/GenBank/DDBJ whole genome shotgun (WGS) entry which is preliminary data.</text>
</comment>
<dbReference type="AlphaFoldDB" id="A0A9D2I560"/>
<dbReference type="EMBL" id="DWYY01000026">
    <property type="protein sequence ID" value="HJA91894.1"/>
    <property type="molecule type" value="Genomic_DNA"/>
</dbReference>